<keyword evidence="7 11" id="KW-0418">Kinase</keyword>
<comment type="caution">
    <text evidence="11">Lacks conserved residue(s) required for the propagation of feature annotation.</text>
</comment>
<dbReference type="InterPro" id="IPR023000">
    <property type="entry name" value="Shikimate_kinase_CS"/>
</dbReference>
<dbReference type="PROSITE" id="PS01128">
    <property type="entry name" value="SHIKIMATE_KINASE"/>
    <property type="match status" value="1"/>
</dbReference>
<keyword evidence="8 11" id="KW-0067">ATP-binding</keyword>
<organism evidence="12 13">
    <name type="scientific">Nesterenkonia flava</name>
    <dbReference type="NCBI Taxonomy" id="469799"/>
    <lineage>
        <taxon>Bacteria</taxon>
        <taxon>Bacillati</taxon>
        <taxon>Actinomycetota</taxon>
        <taxon>Actinomycetes</taxon>
        <taxon>Micrococcales</taxon>
        <taxon>Micrococcaceae</taxon>
        <taxon>Nesterenkonia</taxon>
    </lineage>
</organism>
<dbReference type="InterPro" id="IPR027417">
    <property type="entry name" value="P-loop_NTPase"/>
</dbReference>
<keyword evidence="11" id="KW-0460">Magnesium</keyword>
<evidence type="ECO:0000256" key="5">
    <source>
        <dbReference type="ARBA" id="ARBA00022679"/>
    </source>
</evidence>
<evidence type="ECO:0000256" key="6">
    <source>
        <dbReference type="ARBA" id="ARBA00022741"/>
    </source>
</evidence>
<keyword evidence="11" id="KW-0963">Cytoplasm</keyword>
<comment type="subunit">
    <text evidence="11">Monomer.</text>
</comment>
<comment type="cofactor">
    <cofactor evidence="11">
        <name>Mg(2+)</name>
        <dbReference type="ChEBI" id="CHEBI:18420"/>
    </cofactor>
    <text evidence="11">Binds 1 Mg(2+) ion per subunit.</text>
</comment>
<dbReference type="Gene3D" id="3.40.50.300">
    <property type="entry name" value="P-loop containing nucleotide triphosphate hydrolases"/>
    <property type="match status" value="1"/>
</dbReference>
<evidence type="ECO:0000256" key="7">
    <source>
        <dbReference type="ARBA" id="ARBA00022777"/>
    </source>
</evidence>
<feature type="binding site" evidence="11">
    <location>
        <position position="56"/>
    </location>
    <ligand>
        <name>substrate</name>
    </ligand>
</feature>
<protein>
    <recommendedName>
        <fullName evidence="3 11">Shikimate kinase</fullName>
        <shortName evidence="11">SK</shortName>
        <ecNumber evidence="3 11">2.7.1.71</ecNumber>
    </recommendedName>
</protein>
<dbReference type="GO" id="GO:0004765">
    <property type="term" value="F:shikimate kinase activity"/>
    <property type="evidence" value="ECO:0007669"/>
    <property type="project" value="UniProtKB-EC"/>
</dbReference>
<feature type="binding site" evidence="11">
    <location>
        <position position="33"/>
    </location>
    <ligand>
        <name>substrate</name>
    </ligand>
</feature>
<evidence type="ECO:0000256" key="8">
    <source>
        <dbReference type="ARBA" id="ARBA00022840"/>
    </source>
</evidence>
<keyword evidence="6 11" id="KW-0547">Nucleotide-binding</keyword>
<comment type="subcellular location">
    <subcellularLocation>
        <location evidence="11">Cytoplasm</location>
    </subcellularLocation>
</comment>
<evidence type="ECO:0000256" key="2">
    <source>
        <dbReference type="ARBA" id="ARBA00006997"/>
    </source>
</evidence>
<dbReference type="EC" id="2.7.1.71" evidence="3 11"/>
<evidence type="ECO:0000256" key="4">
    <source>
        <dbReference type="ARBA" id="ARBA00022605"/>
    </source>
</evidence>
<dbReference type="SUPFAM" id="SSF52540">
    <property type="entry name" value="P-loop containing nucleoside triphosphate hydrolases"/>
    <property type="match status" value="1"/>
</dbReference>
<proteinExistence type="inferred from homology"/>
<keyword evidence="4 11" id="KW-0028">Amino-acid biosynthesis</keyword>
<accession>A0ABU1FPQ6</accession>
<dbReference type="PANTHER" id="PTHR21087:SF16">
    <property type="entry name" value="SHIKIMATE KINASE 1, CHLOROPLASTIC"/>
    <property type="match status" value="1"/>
</dbReference>
<dbReference type="InterPro" id="IPR031322">
    <property type="entry name" value="Shikimate/glucono_kinase"/>
</dbReference>
<feature type="binding site" evidence="11">
    <location>
        <position position="79"/>
    </location>
    <ligand>
        <name>substrate</name>
    </ligand>
</feature>
<dbReference type="EMBL" id="JAVKGT010000001">
    <property type="protein sequence ID" value="MDR5710634.1"/>
    <property type="molecule type" value="Genomic_DNA"/>
</dbReference>
<gene>
    <name evidence="11" type="primary">aroK</name>
    <name evidence="12" type="ORF">RH857_00555</name>
</gene>
<keyword evidence="11" id="KW-0479">Metal-binding</keyword>
<comment type="similarity">
    <text evidence="2 11">Belongs to the shikimate kinase family.</text>
</comment>
<keyword evidence="9 11" id="KW-0057">Aromatic amino acid biosynthesis</keyword>
<keyword evidence="5 11" id="KW-0808">Transferase</keyword>
<comment type="function">
    <text evidence="11">Catalyzes the specific phosphorylation of the 3-hydroxyl group of shikimic acid using ATP as a cosubstrate.</text>
</comment>
<name>A0ABU1FPQ6_9MICC</name>
<sequence>MRNIVLIGPMGSGKSTVGAALARKMGRPHVDTDHFFAARHGSIPEFFAEHGEEAFRAEEEKIVAELCDSPRPSVISLGGGAILSRATREVIASHWVVMLDATADQVVARIGDASTRPMLKDTSLGEDPAAVWQRIYQEREPLYRQCADYIMEPADMSIETRADTIITAFHQDTQRTGT</sequence>
<dbReference type="Pfam" id="PF01202">
    <property type="entry name" value="SKI"/>
    <property type="match status" value="1"/>
</dbReference>
<feature type="binding site" evidence="11">
    <location>
        <position position="116"/>
    </location>
    <ligand>
        <name>ATP</name>
        <dbReference type="ChEBI" id="CHEBI:30616"/>
    </ligand>
</feature>
<dbReference type="InterPro" id="IPR000623">
    <property type="entry name" value="Shikimate_kinase/TSH1"/>
</dbReference>
<dbReference type="RefSeq" id="WP_310536024.1">
    <property type="nucleotide sequence ID" value="NZ_BAAAOC010000008.1"/>
</dbReference>
<evidence type="ECO:0000313" key="12">
    <source>
        <dbReference type="EMBL" id="MDR5710634.1"/>
    </source>
</evidence>
<reference evidence="13" key="1">
    <citation type="submission" date="2023-07" db="EMBL/GenBank/DDBJ databases">
        <title>Description of three actinobacteria isolated from air of manufacturing shop in a pharmaceutical factory.</title>
        <authorList>
            <person name="Zhang D.-F."/>
        </authorList>
    </citation>
    <scope>NUCLEOTIDE SEQUENCE [LARGE SCALE GENOMIC DNA]</scope>
    <source>
        <strain evidence="13">CCTCC AB 207010</strain>
    </source>
</reference>
<evidence type="ECO:0000256" key="10">
    <source>
        <dbReference type="ARBA" id="ARBA00048567"/>
    </source>
</evidence>
<evidence type="ECO:0000313" key="13">
    <source>
        <dbReference type="Proteomes" id="UP001260872"/>
    </source>
</evidence>
<evidence type="ECO:0000256" key="11">
    <source>
        <dbReference type="HAMAP-Rule" id="MF_00109"/>
    </source>
</evidence>
<dbReference type="PRINTS" id="PR01100">
    <property type="entry name" value="SHIKIMTKNASE"/>
</dbReference>
<keyword evidence="13" id="KW-1185">Reference proteome</keyword>
<evidence type="ECO:0000256" key="1">
    <source>
        <dbReference type="ARBA" id="ARBA00004842"/>
    </source>
</evidence>
<dbReference type="PANTHER" id="PTHR21087">
    <property type="entry name" value="SHIKIMATE KINASE"/>
    <property type="match status" value="1"/>
</dbReference>
<comment type="catalytic activity">
    <reaction evidence="10 11">
        <text>shikimate + ATP = 3-phosphoshikimate + ADP + H(+)</text>
        <dbReference type="Rhea" id="RHEA:13121"/>
        <dbReference type="ChEBI" id="CHEBI:15378"/>
        <dbReference type="ChEBI" id="CHEBI:30616"/>
        <dbReference type="ChEBI" id="CHEBI:36208"/>
        <dbReference type="ChEBI" id="CHEBI:145989"/>
        <dbReference type="ChEBI" id="CHEBI:456216"/>
        <dbReference type="EC" id="2.7.1.71"/>
    </reaction>
</comment>
<comment type="caution">
    <text evidence="12">The sequence shown here is derived from an EMBL/GenBank/DDBJ whole genome shotgun (WGS) entry which is preliminary data.</text>
</comment>
<evidence type="ECO:0000256" key="3">
    <source>
        <dbReference type="ARBA" id="ARBA00012154"/>
    </source>
</evidence>
<comment type="pathway">
    <text evidence="1 11">Metabolic intermediate biosynthesis; chorismate biosynthesis; chorismate from D-erythrose 4-phosphate and phosphoenolpyruvate: step 5/7.</text>
</comment>
<feature type="binding site" evidence="11">
    <location>
        <position position="15"/>
    </location>
    <ligand>
        <name>Mg(2+)</name>
        <dbReference type="ChEBI" id="CHEBI:18420"/>
    </ligand>
</feature>
<feature type="binding site" evidence="11">
    <location>
        <begin position="11"/>
        <end position="16"/>
    </location>
    <ligand>
        <name>ATP</name>
        <dbReference type="ChEBI" id="CHEBI:30616"/>
    </ligand>
</feature>
<evidence type="ECO:0000256" key="9">
    <source>
        <dbReference type="ARBA" id="ARBA00023141"/>
    </source>
</evidence>
<dbReference type="Proteomes" id="UP001260872">
    <property type="component" value="Unassembled WGS sequence"/>
</dbReference>
<dbReference type="HAMAP" id="MF_00109">
    <property type="entry name" value="Shikimate_kinase"/>
    <property type="match status" value="1"/>
</dbReference>
<feature type="binding site" evidence="11">
    <location>
        <position position="139"/>
    </location>
    <ligand>
        <name>substrate</name>
    </ligand>
</feature>
<dbReference type="CDD" id="cd00464">
    <property type="entry name" value="SK"/>
    <property type="match status" value="1"/>
</dbReference>